<accession>A0A0C3JLI9</accession>
<gene>
    <name evidence="2" type="ORF">M404DRAFT_21673</name>
</gene>
<evidence type="ECO:0000313" key="3">
    <source>
        <dbReference type="Proteomes" id="UP000054217"/>
    </source>
</evidence>
<organism evidence="2 3">
    <name type="scientific">Pisolithus tinctorius Marx 270</name>
    <dbReference type="NCBI Taxonomy" id="870435"/>
    <lineage>
        <taxon>Eukaryota</taxon>
        <taxon>Fungi</taxon>
        <taxon>Dikarya</taxon>
        <taxon>Basidiomycota</taxon>
        <taxon>Agaricomycotina</taxon>
        <taxon>Agaricomycetes</taxon>
        <taxon>Agaricomycetidae</taxon>
        <taxon>Boletales</taxon>
        <taxon>Sclerodermatineae</taxon>
        <taxon>Pisolithaceae</taxon>
        <taxon>Pisolithus</taxon>
    </lineage>
</organism>
<reference evidence="2 3" key="1">
    <citation type="submission" date="2014-04" db="EMBL/GenBank/DDBJ databases">
        <authorList>
            <consortium name="DOE Joint Genome Institute"/>
            <person name="Kuo A."/>
            <person name="Kohler A."/>
            <person name="Costa M.D."/>
            <person name="Nagy L.G."/>
            <person name="Floudas D."/>
            <person name="Copeland A."/>
            <person name="Barry K.W."/>
            <person name="Cichocki N."/>
            <person name="Veneault-Fourrey C."/>
            <person name="LaButti K."/>
            <person name="Lindquist E.A."/>
            <person name="Lipzen A."/>
            <person name="Lundell T."/>
            <person name="Morin E."/>
            <person name="Murat C."/>
            <person name="Sun H."/>
            <person name="Tunlid A."/>
            <person name="Henrissat B."/>
            <person name="Grigoriev I.V."/>
            <person name="Hibbett D.S."/>
            <person name="Martin F."/>
            <person name="Nordberg H.P."/>
            <person name="Cantor M.N."/>
            <person name="Hua S.X."/>
        </authorList>
    </citation>
    <scope>NUCLEOTIDE SEQUENCE [LARGE SCALE GENOMIC DNA]</scope>
    <source>
        <strain evidence="2 3">Marx 270</strain>
    </source>
</reference>
<evidence type="ECO:0000256" key="1">
    <source>
        <dbReference type="SAM" id="MobiDB-lite"/>
    </source>
</evidence>
<feature type="region of interest" description="Disordered" evidence="1">
    <location>
        <begin position="1"/>
        <end position="47"/>
    </location>
</feature>
<evidence type="ECO:0000313" key="2">
    <source>
        <dbReference type="EMBL" id="KIO10023.1"/>
    </source>
</evidence>
<dbReference type="HOGENOM" id="CLU_2074116_0_0_1"/>
<feature type="compositionally biased region" description="Basic residues" evidence="1">
    <location>
        <begin position="30"/>
        <end position="41"/>
    </location>
</feature>
<name>A0A0C3JLI9_PISTI</name>
<dbReference type="AlphaFoldDB" id="A0A0C3JLI9"/>
<dbReference type="EMBL" id="KN831953">
    <property type="protein sequence ID" value="KIO10023.1"/>
    <property type="molecule type" value="Genomic_DNA"/>
</dbReference>
<sequence length="118" mass="13501">MGAGRASRKKNPGGNQGHREQKMVAMEHSAKKKQKKQKRQRLQSTREHLDRDELVGILYESVRNGTRALFVIFHDTNRLYVYIQAMGEQPKPPLPPRTTENHRISSVTEKIRQLGAAS</sequence>
<feature type="compositionally biased region" description="Basic residues" evidence="1">
    <location>
        <begin position="1"/>
        <end position="11"/>
    </location>
</feature>
<dbReference type="InParanoid" id="A0A0C3JLI9"/>
<protein>
    <submittedName>
        <fullName evidence="2">Uncharacterized protein</fullName>
    </submittedName>
</protein>
<dbReference type="Proteomes" id="UP000054217">
    <property type="component" value="Unassembled WGS sequence"/>
</dbReference>
<proteinExistence type="predicted"/>
<reference evidence="3" key="2">
    <citation type="submission" date="2015-01" db="EMBL/GenBank/DDBJ databases">
        <title>Evolutionary Origins and Diversification of the Mycorrhizal Mutualists.</title>
        <authorList>
            <consortium name="DOE Joint Genome Institute"/>
            <consortium name="Mycorrhizal Genomics Consortium"/>
            <person name="Kohler A."/>
            <person name="Kuo A."/>
            <person name="Nagy L.G."/>
            <person name="Floudas D."/>
            <person name="Copeland A."/>
            <person name="Barry K.W."/>
            <person name="Cichocki N."/>
            <person name="Veneault-Fourrey C."/>
            <person name="LaButti K."/>
            <person name="Lindquist E.A."/>
            <person name="Lipzen A."/>
            <person name="Lundell T."/>
            <person name="Morin E."/>
            <person name="Murat C."/>
            <person name="Riley R."/>
            <person name="Ohm R."/>
            <person name="Sun H."/>
            <person name="Tunlid A."/>
            <person name="Henrissat B."/>
            <person name="Grigoriev I.V."/>
            <person name="Hibbett D.S."/>
            <person name="Martin F."/>
        </authorList>
    </citation>
    <scope>NUCLEOTIDE SEQUENCE [LARGE SCALE GENOMIC DNA]</scope>
    <source>
        <strain evidence="3">Marx 270</strain>
    </source>
</reference>
<keyword evidence="3" id="KW-1185">Reference proteome</keyword>